<organism evidence="7 8">
    <name type="scientific">Ceratosolen solmsi marchali</name>
    <dbReference type="NCBI Taxonomy" id="326594"/>
    <lineage>
        <taxon>Eukaryota</taxon>
        <taxon>Metazoa</taxon>
        <taxon>Ecdysozoa</taxon>
        <taxon>Arthropoda</taxon>
        <taxon>Hexapoda</taxon>
        <taxon>Insecta</taxon>
        <taxon>Pterygota</taxon>
        <taxon>Neoptera</taxon>
        <taxon>Endopterygota</taxon>
        <taxon>Hymenoptera</taxon>
        <taxon>Apocrita</taxon>
        <taxon>Proctotrupomorpha</taxon>
        <taxon>Chalcidoidea</taxon>
        <taxon>Agaonidae</taxon>
        <taxon>Agaoninae</taxon>
        <taxon>Ceratosolen</taxon>
    </lineage>
</organism>
<protein>
    <submittedName>
        <fullName evidence="8">Chymotrypsin B-like</fullName>
    </submittedName>
</protein>
<dbReference type="PROSITE" id="PS50240">
    <property type="entry name" value="TRYPSIN_DOM"/>
    <property type="match status" value="1"/>
</dbReference>
<keyword evidence="7" id="KW-1185">Reference proteome</keyword>
<dbReference type="AlphaFoldDB" id="A0AAJ6VKZ2"/>
<evidence type="ECO:0000256" key="4">
    <source>
        <dbReference type="ARBA" id="ARBA00023157"/>
    </source>
</evidence>
<evidence type="ECO:0000256" key="1">
    <source>
        <dbReference type="ARBA" id="ARBA00022670"/>
    </source>
</evidence>
<accession>A0AAJ6VKZ2</accession>
<reference evidence="8" key="1">
    <citation type="submission" date="2025-08" db="UniProtKB">
        <authorList>
            <consortium name="RefSeq"/>
        </authorList>
    </citation>
    <scope>IDENTIFICATION</scope>
</reference>
<keyword evidence="2" id="KW-0378">Hydrolase</keyword>
<proteinExistence type="predicted"/>
<keyword evidence="1" id="KW-0645">Protease</keyword>
<dbReference type="SMART" id="SM00020">
    <property type="entry name" value="Tryp_SPc"/>
    <property type="match status" value="1"/>
</dbReference>
<dbReference type="InterPro" id="IPR050430">
    <property type="entry name" value="Peptidase_S1"/>
</dbReference>
<dbReference type="InterPro" id="IPR001254">
    <property type="entry name" value="Trypsin_dom"/>
</dbReference>
<evidence type="ECO:0000256" key="3">
    <source>
        <dbReference type="ARBA" id="ARBA00022825"/>
    </source>
</evidence>
<gene>
    <name evidence="8" type="primary">LOC105359087</name>
</gene>
<dbReference type="GO" id="GO:0006508">
    <property type="term" value="P:proteolysis"/>
    <property type="evidence" value="ECO:0007669"/>
    <property type="project" value="UniProtKB-KW"/>
</dbReference>
<dbReference type="PANTHER" id="PTHR24276">
    <property type="entry name" value="POLYSERASE-RELATED"/>
    <property type="match status" value="1"/>
</dbReference>
<dbReference type="InterPro" id="IPR043504">
    <property type="entry name" value="Peptidase_S1_PA_chymotrypsin"/>
</dbReference>
<keyword evidence="4" id="KW-1015">Disulfide bond</keyword>
<dbReference type="RefSeq" id="XP_011493867.1">
    <property type="nucleotide sequence ID" value="XM_011495565.1"/>
</dbReference>
<feature type="chain" id="PRO_5042531506" evidence="5">
    <location>
        <begin position="17"/>
        <end position="272"/>
    </location>
</feature>
<dbReference type="KEGG" id="csol:105359087"/>
<dbReference type="Gene3D" id="2.40.10.10">
    <property type="entry name" value="Trypsin-like serine proteases"/>
    <property type="match status" value="1"/>
</dbReference>
<name>A0AAJ6VKZ2_9HYME</name>
<keyword evidence="5" id="KW-0732">Signal</keyword>
<dbReference type="SUPFAM" id="SSF50494">
    <property type="entry name" value="Trypsin-like serine proteases"/>
    <property type="match status" value="1"/>
</dbReference>
<dbReference type="GO" id="GO:0004252">
    <property type="term" value="F:serine-type endopeptidase activity"/>
    <property type="evidence" value="ECO:0007669"/>
    <property type="project" value="InterPro"/>
</dbReference>
<evidence type="ECO:0000256" key="5">
    <source>
        <dbReference type="SAM" id="SignalP"/>
    </source>
</evidence>
<dbReference type="InterPro" id="IPR009003">
    <property type="entry name" value="Peptidase_S1_PA"/>
</dbReference>
<keyword evidence="3" id="KW-0720">Serine protease</keyword>
<evidence type="ECO:0000259" key="6">
    <source>
        <dbReference type="PROSITE" id="PS50240"/>
    </source>
</evidence>
<evidence type="ECO:0000313" key="7">
    <source>
        <dbReference type="Proteomes" id="UP000695007"/>
    </source>
</evidence>
<evidence type="ECO:0000313" key="8">
    <source>
        <dbReference type="RefSeq" id="XP_011493867.1"/>
    </source>
</evidence>
<feature type="domain" description="Peptidase S1" evidence="6">
    <location>
        <begin position="26"/>
        <end position="269"/>
    </location>
</feature>
<dbReference type="Proteomes" id="UP000695007">
    <property type="component" value="Unplaced"/>
</dbReference>
<dbReference type="Pfam" id="PF00089">
    <property type="entry name" value="Trypsin"/>
    <property type="match status" value="1"/>
</dbReference>
<dbReference type="GeneID" id="105359087"/>
<sequence>MYLVIFCLFLHSLIFCDQFDFSNAKALHGYNIQHASVNEFPFIVSIQISLQKESAPFHICTGVLVSRIHVVFAEHCLEEQQYKYSVLVVKSIKSQKRLSHATCWMITYNQWCKQKSITMQYQTNDIAIFKLAQAVDNHVNPALISNIPNNFLYGLNVTIASWDKTNYNEDSITINYGYVTVLTDSECENQCSEILGEKVTLPTIMLCTAVKPYVLLNIEDSGGPLLYNGVFIGLNAGSCPCEDAVYHPRKLNIHFSINYYKNFIIDIKENCI</sequence>
<evidence type="ECO:0000256" key="2">
    <source>
        <dbReference type="ARBA" id="ARBA00022801"/>
    </source>
</evidence>
<dbReference type="PANTHER" id="PTHR24276:SF91">
    <property type="entry name" value="AT26814P-RELATED"/>
    <property type="match status" value="1"/>
</dbReference>
<feature type="signal peptide" evidence="5">
    <location>
        <begin position="1"/>
        <end position="16"/>
    </location>
</feature>